<feature type="repeat" description="TPR" evidence="1">
    <location>
        <begin position="390"/>
        <end position="423"/>
    </location>
</feature>
<accession>A0A6C1B594</accession>
<keyword evidence="3" id="KW-1185">Reference proteome</keyword>
<dbReference type="RefSeq" id="WP_173766977.1">
    <property type="nucleotide sequence ID" value="NZ_CP048836.1"/>
</dbReference>
<dbReference type="Pfam" id="PF14559">
    <property type="entry name" value="TPR_19"/>
    <property type="match status" value="2"/>
</dbReference>
<dbReference type="InterPro" id="IPR011990">
    <property type="entry name" value="TPR-like_helical_dom_sf"/>
</dbReference>
<dbReference type="Pfam" id="PF13432">
    <property type="entry name" value="TPR_16"/>
    <property type="match status" value="2"/>
</dbReference>
<dbReference type="SUPFAM" id="SSF48452">
    <property type="entry name" value="TPR-like"/>
    <property type="match status" value="2"/>
</dbReference>
<organism evidence="2 3">
    <name type="scientific">Nitrogeniibacter mangrovi</name>
    <dbReference type="NCBI Taxonomy" id="2016596"/>
    <lineage>
        <taxon>Bacteria</taxon>
        <taxon>Pseudomonadati</taxon>
        <taxon>Pseudomonadota</taxon>
        <taxon>Betaproteobacteria</taxon>
        <taxon>Rhodocyclales</taxon>
        <taxon>Zoogloeaceae</taxon>
        <taxon>Nitrogeniibacter</taxon>
    </lineage>
</organism>
<dbReference type="PANTHER" id="PTHR12558:SF13">
    <property type="entry name" value="CELL DIVISION CYCLE PROTEIN 27 HOMOLOG"/>
    <property type="match status" value="1"/>
</dbReference>
<proteinExistence type="predicted"/>
<dbReference type="SMART" id="SM00028">
    <property type="entry name" value="TPR"/>
    <property type="match status" value="7"/>
</dbReference>
<dbReference type="PANTHER" id="PTHR12558">
    <property type="entry name" value="CELL DIVISION CYCLE 16,23,27"/>
    <property type="match status" value="1"/>
</dbReference>
<dbReference type="Gene3D" id="1.25.40.10">
    <property type="entry name" value="Tetratricopeptide repeat domain"/>
    <property type="match status" value="2"/>
</dbReference>
<evidence type="ECO:0000313" key="2">
    <source>
        <dbReference type="EMBL" id="QID18886.1"/>
    </source>
</evidence>
<evidence type="ECO:0000313" key="3">
    <source>
        <dbReference type="Proteomes" id="UP000501991"/>
    </source>
</evidence>
<dbReference type="PROSITE" id="PS50005">
    <property type="entry name" value="TPR"/>
    <property type="match status" value="1"/>
</dbReference>
<protein>
    <submittedName>
        <fullName evidence="2">Tetratricopeptide repeat protein</fullName>
    </submittedName>
</protein>
<gene>
    <name evidence="2" type="ORF">G3580_15390</name>
</gene>
<dbReference type="InterPro" id="IPR019734">
    <property type="entry name" value="TPR_rpt"/>
</dbReference>
<dbReference type="AlphaFoldDB" id="A0A6C1B594"/>
<evidence type="ECO:0000256" key="1">
    <source>
        <dbReference type="PROSITE-ProRule" id="PRU00339"/>
    </source>
</evidence>
<dbReference type="Proteomes" id="UP000501991">
    <property type="component" value="Chromosome"/>
</dbReference>
<name>A0A6C1B594_9RHOO</name>
<keyword evidence="1" id="KW-0802">TPR repeat</keyword>
<dbReference type="KEGG" id="azq:G3580_15390"/>
<dbReference type="Pfam" id="PF13174">
    <property type="entry name" value="TPR_6"/>
    <property type="match status" value="1"/>
</dbReference>
<reference evidence="2 3" key="1">
    <citation type="submission" date="2020-02" db="EMBL/GenBank/DDBJ databases">
        <title>Nitrogenibacter mangrovi gen. nov., sp. nov. isolated from mangrove sediment, a denitrifying betaproteobacterium.</title>
        <authorList>
            <person name="Liao H."/>
            <person name="Tian Y."/>
        </authorList>
    </citation>
    <scope>NUCLEOTIDE SEQUENCE [LARGE SCALE GENOMIC DNA]</scope>
    <source>
        <strain evidence="2 3">M9-3-2</strain>
    </source>
</reference>
<dbReference type="EMBL" id="CP048836">
    <property type="protein sequence ID" value="QID18886.1"/>
    <property type="molecule type" value="Genomic_DNA"/>
</dbReference>
<sequence length="571" mass="63107">MFFSSKLRRGVAVILTALMGVALPLAVSRAAESDTTASRRTPGQELTPQILFDMLLAEIALARGRLDYSLPLYERLARTTKDARVARRATEIALYARRMDIAQETARIWAQADPASDDAQRVLAGSLAGEKMTNEQIAMRLAQSLANAGARLPGALLGLNRVLAPIEDKTRVRQIVERVTEPYLDLPEAHFARAHAASGGRDLDASLDELNQALALRPDWSQAVLLKAQIQQTKSAEAAVMTLAAYLEVHPDDVDVRRGYARALLSVKRYADARAAFEQVLAAEPDDHASRYAMGIIALEMGDVDAAAQAFEKLKSEGYSDHDGVETGLAQVAEARGDIEEAIAHYDAVKQPPRRERAQLRVAQLLATHGDLDGARKRLRALGHDDASRANYLLIEAQLLRDAGKVQEAVSTVDEALKLKPDDPDLLYESAMLADRLGHTEAMEGKLRKIIALDPRYAHAYNALGYWLADRGERLDEAESLIRKAVELRPKDPFIIDSLGWVRYRRGDLQEARHLLEEAYSLRADPEIAAHLGEVMWEMGDQDGARKTWQAAAKDYPDNTTLATVMRRYGQ</sequence>